<dbReference type="RefSeq" id="XP_005717114.1">
    <property type="nucleotide sequence ID" value="XM_005717057.1"/>
</dbReference>
<keyword evidence="2" id="KW-1185">Reference proteome</keyword>
<proteinExistence type="predicted"/>
<dbReference type="AlphaFoldDB" id="R7QIP6"/>
<dbReference type="EMBL" id="HG001829">
    <property type="protein sequence ID" value="CDF37295.1"/>
    <property type="molecule type" value="Genomic_DNA"/>
</dbReference>
<dbReference type="KEGG" id="ccp:CHC_T00005470001"/>
<protein>
    <submittedName>
        <fullName evidence="1">Uncharacterized protein</fullName>
    </submittedName>
</protein>
<sequence length="153" mass="16560">MLFTFLIPSPRTPPPPPQASLLPSAYNFGSAPPRLQYAPTPIDFYVRILPRKPAPPNAQFSHIPLSIPFSPAGTTVSSATSRDPSPFRHCSLQSPQFLVHPADSTTSPQGSHALPSCLKPTRLQRHSMLVSSLTLSKFHILPTSAVVSPLHPL</sequence>
<gene>
    <name evidence="1" type="ORF">CHC_T00005470001</name>
</gene>
<evidence type="ECO:0000313" key="2">
    <source>
        <dbReference type="Proteomes" id="UP000012073"/>
    </source>
</evidence>
<organism evidence="1 2">
    <name type="scientific">Chondrus crispus</name>
    <name type="common">Carrageen Irish moss</name>
    <name type="synonym">Polymorpha crispa</name>
    <dbReference type="NCBI Taxonomy" id="2769"/>
    <lineage>
        <taxon>Eukaryota</taxon>
        <taxon>Rhodophyta</taxon>
        <taxon>Florideophyceae</taxon>
        <taxon>Rhodymeniophycidae</taxon>
        <taxon>Gigartinales</taxon>
        <taxon>Gigartinaceae</taxon>
        <taxon>Chondrus</taxon>
    </lineage>
</organism>
<accession>R7QIP6</accession>
<reference evidence="2" key="1">
    <citation type="journal article" date="2013" name="Proc. Natl. Acad. Sci. U.S.A.">
        <title>Genome structure and metabolic features in the red seaweed Chondrus crispus shed light on evolution of the Archaeplastida.</title>
        <authorList>
            <person name="Collen J."/>
            <person name="Porcel B."/>
            <person name="Carre W."/>
            <person name="Ball S.G."/>
            <person name="Chaparro C."/>
            <person name="Tonon T."/>
            <person name="Barbeyron T."/>
            <person name="Michel G."/>
            <person name="Noel B."/>
            <person name="Valentin K."/>
            <person name="Elias M."/>
            <person name="Artiguenave F."/>
            <person name="Arun A."/>
            <person name="Aury J.M."/>
            <person name="Barbosa-Neto J.F."/>
            <person name="Bothwell J.H."/>
            <person name="Bouget F.Y."/>
            <person name="Brillet L."/>
            <person name="Cabello-Hurtado F."/>
            <person name="Capella-Gutierrez S."/>
            <person name="Charrier B."/>
            <person name="Cladiere L."/>
            <person name="Cock J.M."/>
            <person name="Coelho S.M."/>
            <person name="Colleoni C."/>
            <person name="Czjzek M."/>
            <person name="Da Silva C."/>
            <person name="Delage L."/>
            <person name="Denoeud F."/>
            <person name="Deschamps P."/>
            <person name="Dittami S.M."/>
            <person name="Gabaldon T."/>
            <person name="Gachon C.M."/>
            <person name="Groisillier A."/>
            <person name="Herve C."/>
            <person name="Jabbari K."/>
            <person name="Katinka M."/>
            <person name="Kloareg B."/>
            <person name="Kowalczyk N."/>
            <person name="Labadie K."/>
            <person name="Leblanc C."/>
            <person name="Lopez P.J."/>
            <person name="McLachlan D.H."/>
            <person name="Meslet-Cladiere L."/>
            <person name="Moustafa A."/>
            <person name="Nehr Z."/>
            <person name="Nyvall Collen P."/>
            <person name="Panaud O."/>
            <person name="Partensky F."/>
            <person name="Poulain J."/>
            <person name="Rensing S.A."/>
            <person name="Rousvoal S."/>
            <person name="Samson G."/>
            <person name="Symeonidi A."/>
            <person name="Weissenbach J."/>
            <person name="Zambounis A."/>
            <person name="Wincker P."/>
            <person name="Boyen C."/>
        </authorList>
    </citation>
    <scope>NUCLEOTIDE SEQUENCE [LARGE SCALE GENOMIC DNA]</scope>
    <source>
        <strain evidence="2">cv. Stackhouse</strain>
    </source>
</reference>
<evidence type="ECO:0000313" key="1">
    <source>
        <dbReference type="EMBL" id="CDF37295.1"/>
    </source>
</evidence>
<dbReference type="Proteomes" id="UP000012073">
    <property type="component" value="Unassembled WGS sequence"/>
</dbReference>
<dbReference type="Gramene" id="CDF37295">
    <property type="protein sequence ID" value="CDF37295"/>
    <property type="gene ID" value="CHC_T00005470001"/>
</dbReference>
<name>R7QIP6_CHOCR</name>
<dbReference type="GeneID" id="17324832"/>